<dbReference type="KEGG" id="pcz:PCL1606_24770"/>
<dbReference type="GO" id="GO:0004713">
    <property type="term" value="F:protein tyrosine kinase activity"/>
    <property type="evidence" value="ECO:0007669"/>
    <property type="project" value="TreeGrafter"/>
</dbReference>
<dbReference type="InterPro" id="IPR032807">
    <property type="entry name" value="GNVR"/>
</dbReference>
<keyword evidence="4 7" id="KW-1133">Transmembrane helix</keyword>
<dbReference type="Pfam" id="PF02706">
    <property type="entry name" value="Wzz"/>
    <property type="match status" value="1"/>
</dbReference>
<evidence type="ECO:0000259" key="9">
    <source>
        <dbReference type="Pfam" id="PF13807"/>
    </source>
</evidence>
<feature type="transmembrane region" description="Helical" evidence="7">
    <location>
        <begin position="397"/>
        <end position="417"/>
    </location>
</feature>
<dbReference type="AlphaFoldDB" id="A0A0D5XYN8"/>
<dbReference type="PANTHER" id="PTHR32309">
    <property type="entry name" value="TYROSINE-PROTEIN KINASE"/>
    <property type="match status" value="1"/>
</dbReference>
<dbReference type="InterPro" id="IPR050445">
    <property type="entry name" value="Bact_polysacc_biosynth/exp"/>
</dbReference>
<name>A0A0D5XYN8_9PSED</name>
<dbReference type="InterPro" id="IPR003856">
    <property type="entry name" value="LPS_length_determ_N"/>
</dbReference>
<accession>A0A0D5XYN8</accession>
<comment type="subcellular location">
    <subcellularLocation>
        <location evidence="1">Cell membrane</location>
        <topology evidence="1">Multi-pass membrane protein</topology>
    </subcellularLocation>
</comment>
<feature type="coiled-coil region" evidence="6">
    <location>
        <begin position="194"/>
        <end position="247"/>
    </location>
</feature>
<dbReference type="Gene3D" id="3.30.1890.10">
    <property type="entry name" value="FepE-like"/>
    <property type="match status" value="2"/>
</dbReference>
<evidence type="ECO:0000256" key="5">
    <source>
        <dbReference type="ARBA" id="ARBA00023136"/>
    </source>
</evidence>
<proteinExistence type="predicted"/>
<evidence type="ECO:0000256" key="3">
    <source>
        <dbReference type="ARBA" id="ARBA00022692"/>
    </source>
</evidence>
<dbReference type="EMBL" id="CP011110">
    <property type="protein sequence ID" value="AKA23930.1"/>
    <property type="molecule type" value="Genomic_DNA"/>
</dbReference>
<dbReference type="Pfam" id="PF13807">
    <property type="entry name" value="GNVR"/>
    <property type="match status" value="1"/>
</dbReference>
<evidence type="ECO:0000259" key="8">
    <source>
        <dbReference type="Pfam" id="PF02706"/>
    </source>
</evidence>
<dbReference type="Proteomes" id="UP000032748">
    <property type="component" value="Chromosome"/>
</dbReference>
<keyword evidence="6" id="KW-0175">Coiled coil</keyword>
<dbReference type="SUPFAM" id="SSF160355">
    <property type="entry name" value="Bacterial polysaccharide co-polymerase-like"/>
    <property type="match status" value="2"/>
</dbReference>
<evidence type="ECO:0000256" key="2">
    <source>
        <dbReference type="ARBA" id="ARBA00022475"/>
    </source>
</evidence>
<evidence type="ECO:0000313" key="11">
    <source>
        <dbReference type="Proteomes" id="UP000032748"/>
    </source>
</evidence>
<dbReference type="GO" id="GO:0005886">
    <property type="term" value="C:plasma membrane"/>
    <property type="evidence" value="ECO:0007669"/>
    <property type="project" value="UniProtKB-SubCell"/>
</dbReference>
<organism evidence="10 11">
    <name type="scientific">Pseudomonas chlororaphis</name>
    <dbReference type="NCBI Taxonomy" id="587753"/>
    <lineage>
        <taxon>Bacteria</taxon>
        <taxon>Pseudomonadati</taxon>
        <taxon>Pseudomonadota</taxon>
        <taxon>Gammaproteobacteria</taxon>
        <taxon>Pseudomonadales</taxon>
        <taxon>Pseudomonadaceae</taxon>
        <taxon>Pseudomonas</taxon>
    </lineage>
</organism>
<keyword evidence="5 7" id="KW-0472">Membrane</keyword>
<reference evidence="10 11" key="1">
    <citation type="journal article" date="2015" name="Mol. Plant Microbe Interact.">
        <title>Comparative Genomic Analysis of Pseudomonas chlororaphis PCL1606 Reveals New Insight into Antifungal Compounds Involved in Biocontrol.</title>
        <authorList>
            <person name="Calderon C.E."/>
            <person name="Ramos C."/>
            <person name="de Vicente A."/>
            <person name="Cazorla F.M."/>
        </authorList>
    </citation>
    <scope>NUCLEOTIDE SEQUENCE [LARGE SCALE GENOMIC DNA]</scope>
    <source>
        <strain evidence="10 11">PCL1606</strain>
    </source>
</reference>
<gene>
    <name evidence="10" type="ORF">PCL1606_24770</name>
</gene>
<sequence>MLILNIVPRPQMNADADEIDLFALFQSVWQQKKLVIGCTVAVTLAGLAYGLFAPRVYEVSSVLRPAALNELDALNRSEVYKLPPADALAKVGAALESYETRLEFFRSHQDLFQAFKRPGQTLEQSFEDFNRDSIKLILPDPKQASALSSYIRLEMQYPKDIDGVAILNGFVDYAIDAERDRIGADLKVIVNNRLNELKGKIAAARSNYETDKESKIATLLESDNIRRAQLEDELKGLRLQLKEQRKDRLAELAEAISIAKSMGIRTPTTPSSMSDASRAGSTQVIRTEVTNQDIPLYFMGYETLEAERAALQKRTTDDFTEKRIAEIGKELQMLQVNRQVQELNKRSNEDIFLKDVFPLRAEVARLRNLNIDMDRLKLVTIDRKALQPVKPIKPRTALITAVSFVLGMMLGVIIALLRHLIRSPRADQDQLQATPVLLDQSGKVRGKGEDTPS</sequence>
<evidence type="ECO:0000256" key="6">
    <source>
        <dbReference type="SAM" id="Coils"/>
    </source>
</evidence>
<evidence type="ECO:0000313" key="10">
    <source>
        <dbReference type="EMBL" id="AKA23930.1"/>
    </source>
</evidence>
<feature type="domain" description="Polysaccharide chain length determinant N-terminal" evidence="8">
    <location>
        <begin position="17"/>
        <end position="111"/>
    </location>
</feature>
<evidence type="ECO:0000256" key="1">
    <source>
        <dbReference type="ARBA" id="ARBA00004651"/>
    </source>
</evidence>
<dbReference type="PANTHER" id="PTHR32309:SF13">
    <property type="entry name" value="FERRIC ENTEROBACTIN TRANSPORT PROTEIN FEPE"/>
    <property type="match status" value="1"/>
</dbReference>
<feature type="domain" description="Tyrosine-protein kinase G-rich" evidence="9">
    <location>
        <begin position="381"/>
        <end position="419"/>
    </location>
</feature>
<protein>
    <submittedName>
        <fullName evidence="10">Chain-length determining protein</fullName>
    </submittedName>
</protein>
<dbReference type="PATRIC" id="fig|587753.10.peg.2473"/>
<keyword evidence="2" id="KW-1003">Cell membrane</keyword>
<keyword evidence="3 7" id="KW-0812">Transmembrane</keyword>
<evidence type="ECO:0000256" key="7">
    <source>
        <dbReference type="SAM" id="Phobius"/>
    </source>
</evidence>
<evidence type="ECO:0000256" key="4">
    <source>
        <dbReference type="ARBA" id="ARBA00022989"/>
    </source>
</evidence>